<protein>
    <submittedName>
        <fullName evidence="4">Putative Carboxylate-amine ligase Cwoe_2274</fullName>
        <ecNumber evidence="4">6.3.-.-</ecNumber>
    </submittedName>
</protein>
<sequence>MTGLHAGARRTGDHGLVPDFVPGGDLTVGVEEELMVVDAAGELLGADAESLVARACDAGSPAGVVTSEVYVDQVELNSPVCRSAEEVLASLRQLRAAVSADGARLMAVGVHPTAPLGGAVIASSPRYDRIVDEYAGLLRTPTAALQVHVGLPDERTLMMAYRGLRHRMPLLRALAAGTPYWHGVDSGLASTRSAILRSYPRTTLPPLLTSWDDYVARTEAMTAAAEAPDHTYVWWEMRPRPLLGTLEVRLMDAVPSLAAVAGLTALVQGIARCAIESPDAVDLSDDVLAVNDHRAMRHGLETRVVDVDQSLRPLREVAARVLVDARAALAADGLDAPLDAVEAMLLGEAEPDRQRRLVAEGGMPALLTDLVARTADLEG</sequence>
<dbReference type="AlphaFoldDB" id="A0A2P2CEA6"/>
<dbReference type="NCBIfam" id="TIGR02050">
    <property type="entry name" value="gshA_cyan_rel"/>
    <property type="match status" value="1"/>
</dbReference>
<evidence type="ECO:0000256" key="3">
    <source>
        <dbReference type="ARBA" id="ARBA00022840"/>
    </source>
</evidence>
<dbReference type="InterPro" id="IPR050141">
    <property type="entry name" value="GCL_type2/YbdK_subfam"/>
</dbReference>
<name>A0A2P2CEA6_9ZZZZ</name>
<dbReference type="GO" id="GO:0005524">
    <property type="term" value="F:ATP binding"/>
    <property type="evidence" value="ECO:0007669"/>
    <property type="project" value="UniProtKB-KW"/>
</dbReference>
<dbReference type="InterPro" id="IPR011793">
    <property type="entry name" value="YbdK"/>
</dbReference>
<dbReference type="Gene3D" id="3.30.590.20">
    <property type="match status" value="1"/>
</dbReference>
<reference evidence="4" key="1">
    <citation type="submission" date="2015-08" db="EMBL/GenBank/DDBJ databases">
        <authorList>
            <person name="Babu N.S."/>
            <person name="Beckwith C.J."/>
            <person name="Beseler K.G."/>
            <person name="Brison A."/>
            <person name="Carone J.V."/>
            <person name="Caskin T.P."/>
            <person name="Diamond M."/>
            <person name="Durham M.E."/>
            <person name="Foxe J.M."/>
            <person name="Go M."/>
            <person name="Henderson B.A."/>
            <person name="Jones I.B."/>
            <person name="McGettigan J.A."/>
            <person name="Micheletti S.J."/>
            <person name="Nasrallah M.E."/>
            <person name="Ortiz D."/>
            <person name="Piller C.R."/>
            <person name="Privatt S.R."/>
            <person name="Schneider S.L."/>
            <person name="Sharp S."/>
            <person name="Smith T.C."/>
            <person name="Stanton J.D."/>
            <person name="Ullery H.E."/>
            <person name="Wilson R.J."/>
            <person name="Serrano M.G."/>
            <person name="Buck G."/>
            <person name="Lee V."/>
            <person name="Wang Y."/>
            <person name="Carvalho R."/>
            <person name="Voegtly L."/>
            <person name="Shi R."/>
            <person name="Duckworth R."/>
            <person name="Johnson A."/>
            <person name="Loviza R."/>
            <person name="Walstead R."/>
            <person name="Shah Z."/>
            <person name="Kiflezghi M."/>
            <person name="Wade K."/>
            <person name="Ball S.L."/>
            <person name="Bradley K.W."/>
            <person name="Asai D.J."/>
            <person name="Bowman C.A."/>
            <person name="Russell D.A."/>
            <person name="Pope W.H."/>
            <person name="Jacobs-Sera D."/>
            <person name="Hendrix R.W."/>
            <person name="Hatfull G.F."/>
        </authorList>
    </citation>
    <scope>NUCLEOTIDE SEQUENCE</scope>
</reference>
<gene>
    <name evidence="4" type="ORF">NOCA1210054</name>
</gene>
<dbReference type="PANTHER" id="PTHR36510:SF1">
    <property type="entry name" value="GLUTAMATE--CYSTEINE LIGASE 2-RELATED"/>
    <property type="match status" value="1"/>
</dbReference>
<keyword evidence="2" id="KW-0547">Nucleotide-binding</keyword>
<dbReference type="HAMAP" id="MF_01609">
    <property type="entry name" value="Glu_cys_ligase_2"/>
    <property type="match status" value="1"/>
</dbReference>
<accession>A0A2P2CEA6</accession>
<dbReference type="EMBL" id="CZKB01000014">
    <property type="protein sequence ID" value="CUR60355.1"/>
    <property type="molecule type" value="Genomic_DNA"/>
</dbReference>
<evidence type="ECO:0000313" key="4">
    <source>
        <dbReference type="EMBL" id="CUR60355.1"/>
    </source>
</evidence>
<keyword evidence="1 4" id="KW-0436">Ligase</keyword>
<dbReference type="EC" id="6.3.-.-" evidence="4"/>
<organism evidence="4">
    <name type="scientific">metagenome</name>
    <dbReference type="NCBI Taxonomy" id="256318"/>
    <lineage>
        <taxon>unclassified sequences</taxon>
        <taxon>metagenomes</taxon>
    </lineage>
</organism>
<proteinExistence type="inferred from homology"/>
<dbReference type="GO" id="GO:0004357">
    <property type="term" value="F:glutamate-cysteine ligase activity"/>
    <property type="evidence" value="ECO:0007669"/>
    <property type="project" value="InterPro"/>
</dbReference>
<dbReference type="PANTHER" id="PTHR36510">
    <property type="entry name" value="GLUTAMATE--CYSTEINE LIGASE 2-RELATED"/>
    <property type="match status" value="1"/>
</dbReference>
<dbReference type="GO" id="GO:0042398">
    <property type="term" value="P:modified amino acid biosynthetic process"/>
    <property type="evidence" value="ECO:0007669"/>
    <property type="project" value="InterPro"/>
</dbReference>
<dbReference type="Pfam" id="PF04107">
    <property type="entry name" value="GCS2"/>
    <property type="match status" value="1"/>
</dbReference>
<dbReference type="InterPro" id="IPR014746">
    <property type="entry name" value="Gln_synth/guanido_kin_cat_dom"/>
</dbReference>
<dbReference type="InterPro" id="IPR006336">
    <property type="entry name" value="GCS2"/>
</dbReference>
<keyword evidence="3" id="KW-0067">ATP-binding</keyword>
<evidence type="ECO:0000256" key="1">
    <source>
        <dbReference type="ARBA" id="ARBA00022598"/>
    </source>
</evidence>
<dbReference type="SUPFAM" id="SSF55931">
    <property type="entry name" value="Glutamine synthetase/guanido kinase"/>
    <property type="match status" value="1"/>
</dbReference>
<evidence type="ECO:0000256" key="2">
    <source>
        <dbReference type="ARBA" id="ARBA00022741"/>
    </source>
</evidence>